<keyword evidence="2" id="KW-1185">Reference proteome</keyword>
<sequence>MAEQFSSPASHAGTRYVTQHDDGRSWEYLVLTCQPRESLAEVRRQVIDYAEYGRWELRRSAIYTGGLRKYWLRRRIMRVQRTI</sequence>
<organism evidence="1 2">
    <name type="scientific">Nesterenkonia rhizosphaerae</name>
    <dbReference type="NCBI Taxonomy" id="1348272"/>
    <lineage>
        <taxon>Bacteria</taxon>
        <taxon>Bacillati</taxon>
        <taxon>Actinomycetota</taxon>
        <taxon>Actinomycetes</taxon>
        <taxon>Micrococcales</taxon>
        <taxon>Micrococcaceae</taxon>
        <taxon>Nesterenkonia</taxon>
    </lineage>
</organism>
<accession>A0ABP9G244</accession>
<dbReference type="Proteomes" id="UP001500368">
    <property type="component" value="Unassembled WGS sequence"/>
</dbReference>
<gene>
    <name evidence="1" type="ORF">GCM10025790_25090</name>
</gene>
<protein>
    <submittedName>
        <fullName evidence="1">DUF5703 family protein</fullName>
    </submittedName>
</protein>
<dbReference type="InterPro" id="IPR043758">
    <property type="entry name" value="DUF5703"/>
</dbReference>
<name>A0ABP9G244_9MICC</name>
<proteinExistence type="predicted"/>
<evidence type="ECO:0000313" key="1">
    <source>
        <dbReference type="EMBL" id="GAA4926215.1"/>
    </source>
</evidence>
<reference evidence="2" key="1">
    <citation type="journal article" date="2019" name="Int. J. Syst. Evol. Microbiol.">
        <title>The Global Catalogue of Microorganisms (GCM) 10K type strain sequencing project: providing services to taxonomists for standard genome sequencing and annotation.</title>
        <authorList>
            <consortium name="The Broad Institute Genomics Platform"/>
            <consortium name="The Broad Institute Genome Sequencing Center for Infectious Disease"/>
            <person name="Wu L."/>
            <person name="Ma J."/>
        </authorList>
    </citation>
    <scope>NUCLEOTIDE SEQUENCE [LARGE SCALE GENOMIC DNA]</scope>
    <source>
        <strain evidence="2">JCM 19129</strain>
    </source>
</reference>
<dbReference type="Pfam" id="PF18963">
    <property type="entry name" value="DUF5703"/>
    <property type="match status" value="1"/>
</dbReference>
<dbReference type="RefSeq" id="WP_044494890.1">
    <property type="nucleotide sequence ID" value="NZ_BAABLW010000007.1"/>
</dbReference>
<evidence type="ECO:0000313" key="2">
    <source>
        <dbReference type="Proteomes" id="UP001500368"/>
    </source>
</evidence>
<dbReference type="EMBL" id="BAABLW010000007">
    <property type="protein sequence ID" value="GAA4926215.1"/>
    <property type="molecule type" value="Genomic_DNA"/>
</dbReference>
<comment type="caution">
    <text evidence="1">The sequence shown here is derived from an EMBL/GenBank/DDBJ whole genome shotgun (WGS) entry which is preliminary data.</text>
</comment>